<comment type="caution">
    <text evidence="1">The sequence shown here is derived from an EMBL/GenBank/DDBJ whole genome shotgun (WGS) entry which is preliminary data.</text>
</comment>
<feature type="non-terminal residue" evidence="1">
    <location>
        <position position="1"/>
    </location>
</feature>
<sequence>RRRAKATRLLRERLAEVPPTREELEAEQRSRIGITLAKQLGLGIRETIAERRKVEVIKPKRHLELFSPLARERLGITETPEGLLEVRVGERKRVLEPQRVELRKTFVELVEEPFKKKEIVRQEVRAVIPLTAEFRTGFERQLGKEEKPLIGIKTPSGILTFKTIQEPITGKLKKVFEPSIQFFEEEQLKLKRELRGRPSVIEDRQFKKLGLQELRTIQLRAGQLAFGGEVGVRRQIAEQPLETAAIITTGVVFGTVTAIPSIAKAAAFRISSTVLGTAFVGVTGVEVGLQIRRGRFAEAGEIIGERAAEAVLFIGAGKLAARGVAGVRRIKFERGIKRFERGLPKFTEQELKARLGTGGIETRQVRRFPKEIQTTFGKDIRVKTAEEALRTRIFAKAKTPLKRPQPPSRIAIIKTSDIPGEPKILTLEKTGKFDISAFGETPKQFTRLRVQVGRLGDITIRDIGIQKTLVKPTTKTGRFRILPEPLKFESPVGKIPEPFKGKPSKGLDRALLAEPDTRLKLISKLESLVGKPGRLTPQEFARQKGFLFIEPPVERPRIDITKFGGREIKPRGVLTAKGTIKPPVRIGSSASLGLFGTIKGLGIREAQDIISGQKLRTRLEVSQKVQQGLISDLERITGTKPKPAFDIATGLVSIQDIAQVQEQEQLLITIPKPGVPERGRPDIPLPFEPPFPPPTPPFLFFPKPRLFLG</sequence>
<protein>
    <submittedName>
        <fullName evidence="1">Uncharacterized protein</fullName>
    </submittedName>
</protein>
<dbReference type="AlphaFoldDB" id="A0A0F9H2L4"/>
<accession>A0A0F9H2L4</accession>
<evidence type="ECO:0000313" key="1">
    <source>
        <dbReference type="EMBL" id="KKL75860.1"/>
    </source>
</evidence>
<name>A0A0F9H2L4_9ZZZZ</name>
<feature type="non-terminal residue" evidence="1">
    <location>
        <position position="709"/>
    </location>
</feature>
<organism evidence="1">
    <name type="scientific">marine sediment metagenome</name>
    <dbReference type="NCBI Taxonomy" id="412755"/>
    <lineage>
        <taxon>unclassified sequences</taxon>
        <taxon>metagenomes</taxon>
        <taxon>ecological metagenomes</taxon>
    </lineage>
</organism>
<gene>
    <name evidence="1" type="ORF">LCGC14_2050670</name>
</gene>
<reference evidence="1" key="1">
    <citation type="journal article" date="2015" name="Nature">
        <title>Complex archaea that bridge the gap between prokaryotes and eukaryotes.</title>
        <authorList>
            <person name="Spang A."/>
            <person name="Saw J.H."/>
            <person name="Jorgensen S.L."/>
            <person name="Zaremba-Niedzwiedzka K."/>
            <person name="Martijn J."/>
            <person name="Lind A.E."/>
            <person name="van Eijk R."/>
            <person name="Schleper C."/>
            <person name="Guy L."/>
            <person name="Ettema T.J."/>
        </authorList>
    </citation>
    <scope>NUCLEOTIDE SEQUENCE</scope>
</reference>
<dbReference type="EMBL" id="LAZR01024230">
    <property type="protein sequence ID" value="KKL75860.1"/>
    <property type="molecule type" value="Genomic_DNA"/>
</dbReference>
<proteinExistence type="predicted"/>